<feature type="compositionally biased region" description="Polar residues" evidence="1">
    <location>
        <begin position="313"/>
        <end position="328"/>
    </location>
</feature>
<feature type="compositionally biased region" description="Polar residues" evidence="1">
    <location>
        <begin position="34"/>
        <end position="45"/>
    </location>
</feature>
<feature type="compositionally biased region" description="Low complexity" evidence="1">
    <location>
        <begin position="287"/>
        <end position="307"/>
    </location>
</feature>
<gene>
    <name evidence="2" type="ORF">BTJ68_13971</name>
</gene>
<feature type="region of interest" description="Disordered" evidence="1">
    <location>
        <begin position="364"/>
        <end position="410"/>
    </location>
</feature>
<dbReference type="Gene3D" id="1.20.5.170">
    <property type="match status" value="1"/>
</dbReference>
<comment type="caution">
    <text evidence="2">The sequence shown here is derived from an EMBL/GenBank/DDBJ whole genome shotgun (WGS) entry which is preliminary data.</text>
</comment>
<feature type="compositionally biased region" description="Polar residues" evidence="1">
    <location>
        <begin position="226"/>
        <end position="244"/>
    </location>
</feature>
<feature type="compositionally biased region" description="Polar residues" evidence="1">
    <location>
        <begin position="60"/>
        <end position="69"/>
    </location>
</feature>
<feature type="region of interest" description="Disordered" evidence="1">
    <location>
        <begin position="34"/>
        <end position="258"/>
    </location>
</feature>
<evidence type="ECO:0008006" key="4">
    <source>
        <dbReference type="Google" id="ProtNLM"/>
    </source>
</evidence>
<organism evidence="2 3">
    <name type="scientific">Hortaea werneckii EXF-2000</name>
    <dbReference type="NCBI Taxonomy" id="1157616"/>
    <lineage>
        <taxon>Eukaryota</taxon>
        <taxon>Fungi</taxon>
        <taxon>Dikarya</taxon>
        <taxon>Ascomycota</taxon>
        <taxon>Pezizomycotina</taxon>
        <taxon>Dothideomycetes</taxon>
        <taxon>Dothideomycetidae</taxon>
        <taxon>Mycosphaerellales</taxon>
        <taxon>Teratosphaeriaceae</taxon>
        <taxon>Hortaea</taxon>
    </lineage>
</organism>
<feature type="compositionally biased region" description="Polar residues" evidence="1">
    <location>
        <begin position="165"/>
        <end position="182"/>
    </location>
</feature>
<keyword evidence="3" id="KW-1185">Reference proteome</keyword>
<dbReference type="Proteomes" id="UP000194280">
    <property type="component" value="Unassembled WGS sequence"/>
</dbReference>
<feature type="compositionally biased region" description="Polar residues" evidence="1">
    <location>
        <begin position="205"/>
        <end position="214"/>
    </location>
</feature>
<reference evidence="2 3" key="1">
    <citation type="submission" date="2017-01" db="EMBL/GenBank/DDBJ databases">
        <title>The recent genome duplication of the halophilic yeast Hortaea werneckii: insights from long-read sequencing.</title>
        <authorList>
            <person name="Sinha S."/>
            <person name="Flibotte S."/>
            <person name="Neira M."/>
            <person name="Lenassi M."/>
            <person name="Gostincar C."/>
            <person name="Stajich J.E."/>
            <person name="Nislow C.E."/>
        </authorList>
    </citation>
    <scope>NUCLEOTIDE SEQUENCE [LARGE SCALE GENOMIC DNA]</scope>
    <source>
        <strain evidence="2 3">EXF-2000</strain>
    </source>
</reference>
<dbReference type="InterPro" id="IPR046347">
    <property type="entry name" value="bZIP_sf"/>
</dbReference>
<sequence length="463" mass="51255">MTCVIASTWHPFTDSTSWSPMNPDVQTYHYGLERQTSQGYTSSGSESRKPLGKKRASRAGTRSVSTLSAAQLERKRANDREAQRAIRQRTKDHIESLEKEIGDLRESNESREKLVTTTQQRNRELEDENRYLRNKLNEAGFSLPPPEQHRQSDAPLLSVPDSSLHRPSTSSPRSMSLAPSHSSDSRHGSFHHQNPYHSAVPGSTVPVNQSNVPVGSQHLPGWRPQDSAQSMPNTHSVPMQTSLQHHPPMAWAPSGPAYQYGAQEQPAIKYEHPPTQPSAVGPHANGQPSAPTYAAAPAPQAQSYQAPHMPPQNEFQAMAVSSPSTYQVPSQQAPPHLPHQQPYHTPQAQHAYTQGYSQQPAYQIPSVQVPPPSTEYPASDSQLPPAPLPHPTYGQPPHEHQQFASQPLQQHRRRCPIAMTVEAILSRTTRRPKMGISEPLITIQDAACACLNAGYRYISWSTL</sequence>
<protein>
    <recommendedName>
        <fullName evidence="4">BZIP domain-containing protein</fullName>
    </recommendedName>
</protein>
<dbReference type="OrthoDB" id="3535998at2759"/>
<dbReference type="InParanoid" id="A0A1Z5SS37"/>
<dbReference type="AlphaFoldDB" id="A0A1Z5SS37"/>
<proteinExistence type="predicted"/>
<feature type="compositionally biased region" description="Basic and acidic residues" evidence="1">
    <location>
        <begin position="72"/>
        <end position="114"/>
    </location>
</feature>
<dbReference type="EMBL" id="MUNK01000285">
    <property type="protein sequence ID" value="OTA23634.1"/>
    <property type="molecule type" value="Genomic_DNA"/>
</dbReference>
<feature type="region of interest" description="Disordered" evidence="1">
    <location>
        <begin position="270"/>
        <end position="347"/>
    </location>
</feature>
<dbReference type="GO" id="GO:0003700">
    <property type="term" value="F:DNA-binding transcription factor activity"/>
    <property type="evidence" value="ECO:0007669"/>
    <property type="project" value="InterPro"/>
</dbReference>
<dbReference type="SUPFAM" id="SSF57959">
    <property type="entry name" value="Leucine zipper domain"/>
    <property type="match status" value="1"/>
</dbReference>
<dbReference type="VEuPathDB" id="FungiDB:BTJ68_13971"/>
<accession>A0A1Z5SS37</accession>
<evidence type="ECO:0000313" key="2">
    <source>
        <dbReference type="EMBL" id="OTA23634.1"/>
    </source>
</evidence>
<name>A0A1Z5SS37_HORWE</name>
<dbReference type="CDD" id="cd14688">
    <property type="entry name" value="bZIP_YAP"/>
    <property type="match status" value="1"/>
</dbReference>
<feature type="compositionally biased region" description="Low complexity" evidence="1">
    <location>
        <begin position="329"/>
        <end position="347"/>
    </location>
</feature>
<evidence type="ECO:0000313" key="3">
    <source>
        <dbReference type="Proteomes" id="UP000194280"/>
    </source>
</evidence>
<evidence type="ECO:0000256" key="1">
    <source>
        <dbReference type="SAM" id="MobiDB-lite"/>
    </source>
</evidence>
<feature type="compositionally biased region" description="Basic and acidic residues" evidence="1">
    <location>
        <begin position="121"/>
        <end position="131"/>
    </location>
</feature>